<keyword evidence="5" id="KW-1185">Reference proteome</keyword>
<dbReference type="Pfam" id="PF13517">
    <property type="entry name" value="FG-GAP_3"/>
    <property type="match status" value="1"/>
</dbReference>
<dbReference type="InterPro" id="IPR011049">
    <property type="entry name" value="Serralysin-like_metalloprot_C"/>
</dbReference>
<dbReference type="RefSeq" id="WP_090262258.1">
    <property type="nucleotide sequence ID" value="NZ_FNDS01000003.1"/>
</dbReference>
<dbReference type="SUPFAM" id="SSF110296">
    <property type="entry name" value="Oligoxyloglucan reducing end-specific cellobiohydrolase"/>
    <property type="match status" value="1"/>
</dbReference>
<gene>
    <name evidence="4" type="ORF">SAMN05216272_103280</name>
</gene>
<feature type="domain" description="Bacterial Ig-like" evidence="3">
    <location>
        <begin position="155"/>
        <end position="240"/>
    </location>
</feature>
<dbReference type="SUPFAM" id="SSF51120">
    <property type="entry name" value="beta-Roll"/>
    <property type="match status" value="1"/>
</dbReference>
<keyword evidence="1" id="KW-0732">Signal</keyword>
<dbReference type="OrthoDB" id="8481600at2"/>
<proteinExistence type="predicted"/>
<protein>
    <submittedName>
        <fullName evidence="4">Repeat domain-containing protein</fullName>
    </submittedName>
</protein>
<name>A0A1G8FJ84_9PSED</name>
<evidence type="ECO:0000313" key="4">
    <source>
        <dbReference type="EMBL" id="SDH82210.1"/>
    </source>
</evidence>
<dbReference type="InterPro" id="IPR013517">
    <property type="entry name" value="FG-GAP"/>
</dbReference>
<evidence type="ECO:0000256" key="1">
    <source>
        <dbReference type="ARBA" id="ARBA00022729"/>
    </source>
</evidence>
<feature type="domain" description="Bacterial Ig-like" evidence="3">
    <location>
        <begin position="260"/>
        <end position="340"/>
    </location>
</feature>
<dbReference type="Proteomes" id="UP000199636">
    <property type="component" value="Unassembled WGS sequence"/>
</dbReference>
<dbReference type="EMBL" id="FNDS01000003">
    <property type="protein sequence ID" value="SDH82210.1"/>
    <property type="molecule type" value="Genomic_DNA"/>
</dbReference>
<dbReference type="InterPro" id="IPR013783">
    <property type="entry name" value="Ig-like_fold"/>
</dbReference>
<evidence type="ECO:0000256" key="2">
    <source>
        <dbReference type="SAM" id="MobiDB-lite"/>
    </source>
</evidence>
<dbReference type="STRING" id="428992.SAMN05216272_103280"/>
<dbReference type="Gene3D" id="2.150.10.10">
    <property type="entry name" value="Serralysin-like metalloprotease, C-terminal"/>
    <property type="match status" value="1"/>
</dbReference>
<accession>A0A1G8FJ84</accession>
<dbReference type="SUPFAM" id="SSF69318">
    <property type="entry name" value="Integrin alpha N-terminal domain"/>
    <property type="match status" value="1"/>
</dbReference>
<reference evidence="5" key="1">
    <citation type="submission" date="2016-10" db="EMBL/GenBank/DDBJ databases">
        <authorList>
            <person name="Varghese N."/>
            <person name="Submissions S."/>
        </authorList>
    </citation>
    <scope>NUCLEOTIDE SEQUENCE [LARGE SCALE GENOMIC DNA]</scope>
    <source>
        <strain evidence="5">CCM 7469</strain>
    </source>
</reference>
<feature type="compositionally biased region" description="Low complexity" evidence="2">
    <location>
        <begin position="42"/>
        <end position="56"/>
    </location>
</feature>
<dbReference type="Gene3D" id="2.60.40.10">
    <property type="entry name" value="Immunoglobulins"/>
    <property type="match status" value="3"/>
</dbReference>
<sequence length="1458" mass="150569">MTDKQTTSTDGILAAVAVETSSTSQAGVAPVAEVSPSTAVNASPAQADEAASTAATAEVDAESAAADQQPSIMLVSDSAASADSAAVVSANQTAAAVPHAALAAASPVALAPTAALLSSSETPHVVAAAATPRALPPTPVLGQVLDDVGSGEYQGPLQSGGYTDDQTPTLSGADATPGNLIKIYDNDRLIGSVLVKANGTWLFNPTTPLLEGQHSLVITATDRNSGAESAPSQAFSIFVDLTPPSAVASLDSLSNEQNPLTTTDHSPTLFGSLSAPLAANEKLQISLDGGQSWADVSAVSGNHWQYQDLRQLPNGTYSYELRAIDAAGNEGVGSTQQITVNGTVPLPQIDVQVAGIDPDTGAQGDFITSASKISLFGTLSQALPSGAKLQVSVDGGQSWQNVGTSGTDWSYADLSTHALGSSTHYQFHVVDANGQELPGSQAARDVAFFADIDASLSTSFDMSSDTAVAIVGDYSNAQSATNHDFITRDQTLDFSGKLSSALQVGQALQVSLDGGQHWQTILANGGQLWSYAAPEIDASQALGVSLRVIDAAGASLDLGTHQVLVDLDSPAALASMPQLPGYTAAGQLLAFSSDTYGVAESGATVALVEDVNFDGRYDEGLDKVVGYAVADAAGKWNFAGSLKAGEHQLGFVTWDQAGNNSGFGPQVLTYTLDPTSGIGATTSSTTWGGTVYSVRGSDTAAMALSADGTWSFFQSAGYALNSTCYTNSGYVYSGIDQTSYHASYLAEPKDVTACGDGHMLSNATFVDYNRDGLMDVFAMTSGTSYTLPVWTANADGSYSAGSLKKPKDLNVGGIIAWDAQGDGYTDLIYVDNQIGEFGRINNNGGKLSIVADAKSCWFGGEISGVDIDNSGSVDLAGHNDQYGSTALGVLLNKGDGSFAREQEFANVFYNHNADDLKQYSNVAVAMTWADFNGDGYLDLFLAQGATGSTGWTGNSDDSRIYLNKGVDASGKWLGMDTSKPLFFGDAIGIQQKNGMPFHFDGGPSFAVDWNHDGKVDVIEVPRQNAEWSQTNGNMAPVLYLNDGKGGWYGSGQAMTGQVYGNITGAVAVDYDWDGAVDLLMYRTAGVHKGSVTDSAPTILVHNDNAVVYGTSLTLRILDKNGMDSFFGNTVKLYDSKGHLVATEVINPQSSVTSDSSGLLHFYGLDANEVYSAQLLRTENGLSSSVGAMPVEGGTLNHAWGGLTTGTASHAYVLTAEADGAVNSTLGAGMTGSGYDDSFFATEGNDAINGGGGWNLAVDGSRTWSATGGMDVVDYGMAKNGVQVNLQSGVSVGMGNDLLKNIEGLKGSAFADAFSDNASANQFEGRGGNDVIYLGNGGHDTLIYRAIGGDATGGNGHDSVYGFSVGNTLSNANADVIDMRGLLAYGGPVNLIQDGAVTKLDASSQGLLNFIKTSVVGNDTLISVDRDGAGTQVGAADLVTLVGVKTDLLSLLQNHQMMV</sequence>
<dbReference type="InterPro" id="IPR028994">
    <property type="entry name" value="Integrin_alpha_N"/>
</dbReference>
<dbReference type="Pfam" id="PF19077">
    <property type="entry name" value="Big_13"/>
    <property type="match status" value="2"/>
</dbReference>
<dbReference type="InterPro" id="IPR044016">
    <property type="entry name" value="Big_13"/>
</dbReference>
<evidence type="ECO:0000259" key="3">
    <source>
        <dbReference type="Pfam" id="PF19077"/>
    </source>
</evidence>
<evidence type="ECO:0000313" key="5">
    <source>
        <dbReference type="Proteomes" id="UP000199636"/>
    </source>
</evidence>
<feature type="region of interest" description="Disordered" evidence="2">
    <location>
        <begin position="21"/>
        <end position="56"/>
    </location>
</feature>
<organism evidence="4 5">
    <name type="scientific">Pseudomonas panipatensis</name>
    <dbReference type="NCBI Taxonomy" id="428992"/>
    <lineage>
        <taxon>Bacteria</taxon>
        <taxon>Pseudomonadati</taxon>
        <taxon>Pseudomonadota</taxon>
        <taxon>Gammaproteobacteria</taxon>
        <taxon>Pseudomonadales</taxon>
        <taxon>Pseudomonadaceae</taxon>
        <taxon>Pseudomonas</taxon>
    </lineage>
</organism>